<evidence type="ECO:0000313" key="1">
    <source>
        <dbReference type="EMBL" id="CAB4139399.1"/>
    </source>
</evidence>
<name>A0A6J5M6D8_9CAUD</name>
<sequence length="184" mass="20062">MARTLTPSVLSASTATEVSPFLAVDLDFTSGSIYLWSGYGDLVIGSKTYLGAGNLLNVSTIEETSELEARGATISLSGVPSQYLAVALAEPFQGRPCRIYFGVTSNPSEYVEVFSGEVDQMPIEEGAESCVISVTVENIMVRFERPVVLRLTKEDQQSRFPTDKGLNYVASLQDKEIFWGRKAD</sequence>
<reference evidence="1" key="1">
    <citation type="submission" date="2020-04" db="EMBL/GenBank/DDBJ databases">
        <authorList>
            <person name="Chiriac C."/>
            <person name="Salcher M."/>
            <person name="Ghai R."/>
            <person name="Kavagutti S V."/>
        </authorList>
    </citation>
    <scope>NUCLEOTIDE SEQUENCE</scope>
</reference>
<proteinExistence type="predicted"/>
<dbReference type="EMBL" id="LR796352">
    <property type="protein sequence ID" value="CAB4139399.1"/>
    <property type="molecule type" value="Genomic_DNA"/>
</dbReference>
<organism evidence="1">
    <name type="scientific">uncultured Caudovirales phage</name>
    <dbReference type="NCBI Taxonomy" id="2100421"/>
    <lineage>
        <taxon>Viruses</taxon>
        <taxon>Duplodnaviria</taxon>
        <taxon>Heunggongvirae</taxon>
        <taxon>Uroviricota</taxon>
        <taxon>Caudoviricetes</taxon>
        <taxon>Peduoviridae</taxon>
        <taxon>Maltschvirus</taxon>
        <taxon>Maltschvirus maltsch</taxon>
    </lineage>
</organism>
<gene>
    <name evidence="1" type="ORF">UFOVP346_43</name>
</gene>
<protein>
    <submittedName>
        <fullName evidence="1">Uncharacterized protein</fullName>
    </submittedName>
</protein>
<accession>A0A6J5M6D8</accession>